<keyword evidence="1" id="KW-0406">Ion transport</keyword>
<gene>
    <name evidence="1" type="ORF">Bpfe_015127</name>
</gene>
<dbReference type="GO" id="GO:0034220">
    <property type="term" value="P:monoatomic ion transmembrane transport"/>
    <property type="evidence" value="ECO:0007669"/>
    <property type="project" value="UniProtKB-KW"/>
</dbReference>
<keyword evidence="2" id="KW-1185">Reference proteome</keyword>
<accession>A0AAD8F8A6</accession>
<evidence type="ECO:0000313" key="2">
    <source>
        <dbReference type="Proteomes" id="UP001233172"/>
    </source>
</evidence>
<feature type="non-terminal residue" evidence="1">
    <location>
        <position position="1"/>
    </location>
</feature>
<name>A0AAD8F8A6_BIOPF</name>
<dbReference type="Gene3D" id="2.60.470.10">
    <property type="entry name" value="Acid-sensing ion channels like domains"/>
    <property type="match status" value="1"/>
</dbReference>
<reference evidence="1" key="2">
    <citation type="submission" date="2023-04" db="EMBL/GenBank/DDBJ databases">
        <authorList>
            <person name="Bu L."/>
            <person name="Lu L."/>
            <person name="Laidemitt M.R."/>
            <person name="Zhang S.M."/>
            <person name="Mutuku M."/>
            <person name="Mkoji G."/>
            <person name="Steinauer M."/>
            <person name="Loker E.S."/>
        </authorList>
    </citation>
    <scope>NUCLEOTIDE SEQUENCE</scope>
    <source>
        <strain evidence="1">KasaAsao</strain>
        <tissue evidence="1">Whole Snail</tissue>
    </source>
</reference>
<dbReference type="Proteomes" id="UP001233172">
    <property type="component" value="Unassembled WGS sequence"/>
</dbReference>
<reference evidence="1" key="1">
    <citation type="journal article" date="2023" name="PLoS Negl. Trop. Dis.">
        <title>A genome sequence for Biomphalaria pfeifferi, the major vector snail for the human-infecting parasite Schistosoma mansoni.</title>
        <authorList>
            <person name="Bu L."/>
            <person name="Lu L."/>
            <person name="Laidemitt M.R."/>
            <person name="Zhang S.M."/>
            <person name="Mutuku M."/>
            <person name="Mkoji G."/>
            <person name="Steinauer M."/>
            <person name="Loker E.S."/>
        </authorList>
    </citation>
    <scope>NUCLEOTIDE SEQUENCE</scope>
    <source>
        <strain evidence="1">KasaAsao</strain>
    </source>
</reference>
<sequence length="56" mass="6443">TQQKNVSHQVRDMFRQCSFATRTCQNSYKQTTNSDFGNCYTIEDSRYISRQSGPAG</sequence>
<proteinExistence type="predicted"/>
<comment type="caution">
    <text evidence="1">The sequence shown here is derived from an EMBL/GenBank/DDBJ whole genome shotgun (WGS) entry which is preliminary data.</text>
</comment>
<keyword evidence="1" id="KW-0407">Ion channel</keyword>
<dbReference type="AlphaFoldDB" id="A0AAD8F8A6"/>
<evidence type="ECO:0000313" key="1">
    <source>
        <dbReference type="EMBL" id="KAK0055367.1"/>
    </source>
</evidence>
<protein>
    <submittedName>
        <fullName evidence="1">Amiloride-sensitive sodium channel subunit alpha</fullName>
    </submittedName>
</protein>
<dbReference type="EMBL" id="JASAOG010000070">
    <property type="protein sequence ID" value="KAK0055367.1"/>
    <property type="molecule type" value="Genomic_DNA"/>
</dbReference>
<feature type="non-terminal residue" evidence="1">
    <location>
        <position position="56"/>
    </location>
</feature>
<organism evidence="1 2">
    <name type="scientific">Biomphalaria pfeifferi</name>
    <name type="common">Bloodfluke planorb</name>
    <name type="synonym">Freshwater snail</name>
    <dbReference type="NCBI Taxonomy" id="112525"/>
    <lineage>
        <taxon>Eukaryota</taxon>
        <taxon>Metazoa</taxon>
        <taxon>Spiralia</taxon>
        <taxon>Lophotrochozoa</taxon>
        <taxon>Mollusca</taxon>
        <taxon>Gastropoda</taxon>
        <taxon>Heterobranchia</taxon>
        <taxon>Euthyneura</taxon>
        <taxon>Panpulmonata</taxon>
        <taxon>Hygrophila</taxon>
        <taxon>Lymnaeoidea</taxon>
        <taxon>Planorbidae</taxon>
        <taxon>Biomphalaria</taxon>
    </lineage>
</organism>
<keyword evidence="1" id="KW-0813">Transport</keyword>